<feature type="region of interest" description="Disordered" evidence="7">
    <location>
        <begin position="435"/>
        <end position="480"/>
    </location>
</feature>
<keyword evidence="10" id="KW-1185">Reference proteome</keyword>
<dbReference type="RefSeq" id="XP_013416873.1">
    <property type="nucleotide sequence ID" value="XM_013561419.1"/>
</dbReference>
<dbReference type="AlphaFoldDB" id="A0A1S3K2K7"/>
<proteinExistence type="inferred from homology"/>
<feature type="signal peptide" evidence="9">
    <location>
        <begin position="1"/>
        <end position="21"/>
    </location>
</feature>
<feature type="transmembrane region" description="Helical" evidence="8">
    <location>
        <begin position="247"/>
        <end position="269"/>
    </location>
</feature>
<gene>
    <name evidence="11" type="primary">LOC106178292</name>
</gene>
<evidence type="ECO:0000313" key="11">
    <source>
        <dbReference type="RefSeq" id="XP_013416873.1"/>
    </source>
</evidence>
<dbReference type="Proteomes" id="UP000085678">
    <property type="component" value="Unplaced"/>
</dbReference>
<dbReference type="InterPro" id="IPR038770">
    <property type="entry name" value="Na+/solute_symporter_sf"/>
</dbReference>
<dbReference type="OrthoDB" id="203097at2759"/>
<dbReference type="InParanoid" id="A0A1S3K2K7"/>
<feature type="transmembrane region" description="Helical" evidence="8">
    <location>
        <begin position="312"/>
        <end position="335"/>
    </location>
</feature>
<evidence type="ECO:0000313" key="10">
    <source>
        <dbReference type="Proteomes" id="UP000085678"/>
    </source>
</evidence>
<organism evidence="10 11">
    <name type="scientific">Lingula anatina</name>
    <name type="common">Brachiopod</name>
    <name type="synonym">Lingula unguis</name>
    <dbReference type="NCBI Taxonomy" id="7574"/>
    <lineage>
        <taxon>Eukaryota</taxon>
        <taxon>Metazoa</taxon>
        <taxon>Spiralia</taxon>
        <taxon>Lophotrochozoa</taxon>
        <taxon>Brachiopoda</taxon>
        <taxon>Linguliformea</taxon>
        <taxon>Lingulata</taxon>
        <taxon>Lingulida</taxon>
        <taxon>Linguloidea</taxon>
        <taxon>Lingulidae</taxon>
        <taxon>Lingula</taxon>
    </lineage>
</organism>
<keyword evidence="4" id="KW-0769">Symport</keyword>
<evidence type="ECO:0000256" key="3">
    <source>
        <dbReference type="ARBA" id="ARBA00022692"/>
    </source>
</evidence>
<evidence type="ECO:0000256" key="9">
    <source>
        <dbReference type="SAM" id="SignalP"/>
    </source>
</evidence>
<evidence type="ECO:0000256" key="5">
    <source>
        <dbReference type="ARBA" id="ARBA00022989"/>
    </source>
</evidence>
<sequence length="480" mass="52397">MRGILSALHLAGLLFVGVTHGTDMNKHVNVTFTPGSLEMLFEEAEMTIVATMHSDIQQNIYIQLSPEDGAVVSVTNDTNFLYDTWDTTAKSTYTKNVTFTVRGKFVGKTTLSVLLFNTADAFKANNNRTVFPSRYKVNVLRNPKALDTIFTIVVAVSVSINTIGFGCKLDLDVVKEILKKPVAPVVGLICQYAGMPMISFSIAKILKLPNELALGLFAIGCSPGGGASNIWSLLLDGDVSLSLTMTFISNVAALGLMPLWLFTLGQVFATDVTVPYVNIITSLISLVVPGIIGVLIGRFLPKVAKVIRKCVAPMSLILVLFIITAGVYTNVYMFLLMAKDWRVIIGGVLLPAVGYVIGCIAAFACCLPWYRVKTIMFETAIQNTGIAIVLLRFSLPQPDADLSSVMPVTATMFTPLPLLFIYIVKKIVGCCCGKPKDEDEDDEEEKEKNDKNDDIEMKSEDEETPKKLPKRLSQVPLTSL</sequence>
<dbReference type="PANTHER" id="PTHR10361">
    <property type="entry name" value="SODIUM-BILE ACID COTRANSPORTER"/>
    <property type="match status" value="1"/>
</dbReference>
<evidence type="ECO:0000256" key="2">
    <source>
        <dbReference type="ARBA" id="ARBA00006528"/>
    </source>
</evidence>
<name>A0A1S3K2K7_LINAN</name>
<evidence type="ECO:0000256" key="6">
    <source>
        <dbReference type="ARBA" id="ARBA00023136"/>
    </source>
</evidence>
<keyword evidence="3 8" id="KW-0812">Transmembrane</keyword>
<feature type="transmembrane region" description="Helical" evidence="8">
    <location>
        <begin position="212"/>
        <end position="235"/>
    </location>
</feature>
<dbReference type="PANTHER" id="PTHR10361:SF28">
    <property type="entry name" value="P3 PROTEIN-RELATED"/>
    <property type="match status" value="1"/>
</dbReference>
<feature type="transmembrane region" description="Helical" evidence="8">
    <location>
        <begin position="183"/>
        <end position="206"/>
    </location>
</feature>
<keyword evidence="9" id="KW-0732">Signal</keyword>
<dbReference type="Pfam" id="PF01758">
    <property type="entry name" value="SBF"/>
    <property type="match status" value="1"/>
</dbReference>
<dbReference type="GeneID" id="106178292"/>
<keyword evidence="6 8" id="KW-0472">Membrane</keyword>
<feature type="transmembrane region" description="Helical" evidence="8">
    <location>
        <begin position="149"/>
        <end position="171"/>
    </location>
</feature>
<dbReference type="GO" id="GO:0016020">
    <property type="term" value="C:membrane"/>
    <property type="evidence" value="ECO:0007669"/>
    <property type="project" value="UniProtKB-SubCell"/>
</dbReference>
<evidence type="ECO:0000256" key="1">
    <source>
        <dbReference type="ARBA" id="ARBA00004141"/>
    </source>
</evidence>
<keyword evidence="4" id="KW-0813">Transport</keyword>
<dbReference type="GO" id="GO:0015293">
    <property type="term" value="F:symporter activity"/>
    <property type="evidence" value="ECO:0007669"/>
    <property type="project" value="UniProtKB-KW"/>
</dbReference>
<feature type="compositionally biased region" description="Basic and acidic residues" evidence="7">
    <location>
        <begin position="446"/>
        <end position="458"/>
    </location>
</feature>
<dbReference type="Gene3D" id="1.20.1530.20">
    <property type="match status" value="1"/>
</dbReference>
<feature type="transmembrane region" description="Helical" evidence="8">
    <location>
        <begin position="275"/>
        <end position="300"/>
    </location>
</feature>
<evidence type="ECO:0000256" key="8">
    <source>
        <dbReference type="SAM" id="Phobius"/>
    </source>
</evidence>
<dbReference type="InterPro" id="IPR002657">
    <property type="entry name" value="BilAc:Na_symport/Acr3"/>
</dbReference>
<dbReference type="InterPro" id="IPR004710">
    <property type="entry name" value="Bilac:Na_transpt"/>
</dbReference>
<dbReference type="KEGG" id="lak:106178292"/>
<dbReference type="OMA" id="AWMAHFR"/>
<evidence type="ECO:0000256" key="7">
    <source>
        <dbReference type="SAM" id="MobiDB-lite"/>
    </source>
</evidence>
<feature type="transmembrane region" description="Helical" evidence="8">
    <location>
        <begin position="341"/>
        <end position="363"/>
    </location>
</feature>
<comment type="subcellular location">
    <subcellularLocation>
        <location evidence="1">Membrane</location>
        <topology evidence="1">Multi-pass membrane protein</topology>
    </subcellularLocation>
</comment>
<comment type="similarity">
    <text evidence="2">Belongs to the bile acid:sodium symporter (BASS) (TC 2.A.28) family.</text>
</comment>
<feature type="transmembrane region" description="Helical" evidence="8">
    <location>
        <begin position="375"/>
        <end position="393"/>
    </location>
</feature>
<keyword evidence="5 8" id="KW-1133">Transmembrane helix</keyword>
<reference evidence="11" key="1">
    <citation type="submission" date="2025-08" db="UniProtKB">
        <authorList>
            <consortium name="RefSeq"/>
        </authorList>
    </citation>
    <scope>IDENTIFICATION</scope>
    <source>
        <tissue evidence="11">Gonads</tissue>
    </source>
</reference>
<accession>A0A1S3K2K7</accession>
<feature type="chain" id="PRO_5010380350" evidence="9">
    <location>
        <begin position="22"/>
        <end position="480"/>
    </location>
</feature>
<evidence type="ECO:0000256" key="4">
    <source>
        <dbReference type="ARBA" id="ARBA00022847"/>
    </source>
</evidence>
<dbReference type="FunCoup" id="A0A1S3K2K7">
    <property type="interactions" value="170"/>
</dbReference>
<protein>
    <submittedName>
        <fullName evidence="11">Ileal sodium/bile acid cotransporter-like</fullName>
    </submittedName>
</protein>
<feature type="transmembrane region" description="Helical" evidence="8">
    <location>
        <begin position="405"/>
        <end position="424"/>
    </location>
</feature>